<dbReference type="Pfam" id="PF14244">
    <property type="entry name" value="Retrotran_gag_3"/>
    <property type="match status" value="1"/>
</dbReference>
<keyword evidence="1" id="KW-0479">Metal-binding</keyword>
<evidence type="ECO:0000256" key="2">
    <source>
        <dbReference type="SAM" id="MobiDB-lite"/>
    </source>
</evidence>
<keyword evidence="1" id="KW-0863">Zinc-finger</keyword>
<accession>A0A9W3CDE9</accession>
<sequence>MASPKSTAITDPTAAGSATNLLVSPYYLHPSENTGQALTPILLNGANYERWAKLMLHSLRAKRKQGFVDGTLKRPVNKPEEEEKWDMVNSMIIGWIYSSVETKLRPSISLVESAKVMWGSLQRRFSVNDDTRIHQLHADIASCKQNGDEVEVYFGRLKVMWDDLADLDKGFSCCCGDPECSSMTKYEKKEEKIRVHQFLIGLDSSRFGVARSNMLSRQTELNLESVYSQIIQEERHLSAMRNDEKTPVLGMSATTQSPQAMTNAQAAAVRFAKNNSVCSHCGKQGHEASQCFQVIGYPEWWGDKTAKPATGRGNDRGGRRRGHDIQGGRGRGGRGSGSRAYNTNVDASGVSPGQTPGFPNFTQEQWNTLTQFVSSQKAASTNNEKLMGPRLEDFDWCG</sequence>
<feature type="compositionally biased region" description="Polar residues" evidence="2">
    <location>
        <begin position="340"/>
        <end position="354"/>
    </location>
</feature>
<dbReference type="OrthoDB" id="1112175at2759"/>
<dbReference type="InterPro" id="IPR029472">
    <property type="entry name" value="Copia-like_N"/>
</dbReference>
<keyword evidence="4" id="KW-1185">Reference proteome</keyword>
<dbReference type="PANTHER" id="PTHR37610:SF40">
    <property type="entry name" value="OS01G0909600 PROTEIN"/>
    <property type="match status" value="1"/>
</dbReference>
<dbReference type="GO" id="GO:0003676">
    <property type="term" value="F:nucleic acid binding"/>
    <property type="evidence" value="ECO:0007669"/>
    <property type="project" value="InterPro"/>
</dbReference>
<feature type="region of interest" description="Disordered" evidence="2">
    <location>
        <begin position="303"/>
        <end position="356"/>
    </location>
</feature>
<dbReference type="InterPro" id="IPR001878">
    <property type="entry name" value="Znf_CCHC"/>
</dbReference>
<feature type="domain" description="CCHC-type" evidence="3">
    <location>
        <begin position="278"/>
        <end position="291"/>
    </location>
</feature>
<evidence type="ECO:0000313" key="5">
    <source>
        <dbReference type="RefSeq" id="XP_056849513.1"/>
    </source>
</evidence>
<dbReference type="GeneID" id="130499451"/>
<dbReference type="PROSITE" id="PS50158">
    <property type="entry name" value="ZF_CCHC"/>
    <property type="match status" value="1"/>
</dbReference>
<dbReference type="Proteomes" id="UP000504610">
    <property type="component" value="Chromosome 9"/>
</dbReference>
<dbReference type="KEGG" id="rsz:130499451"/>
<proteinExistence type="predicted"/>
<dbReference type="GO" id="GO:0008270">
    <property type="term" value="F:zinc ion binding"/>
    <property type="evidence" value="ECO:0007669"/>
    <property type="project" value="UniProtKB-KW"/>
</dbReference>
<feature type="compositionally biased region" description="Gly residues" evidence="2">
    <location>
        <begin position="325"/>
        <end position="336"/>
    </location>
</feature>
<dbReference type="PANTHER" id="PTHR37610">
    <property type="entry name" value="CCHC-TYPE DOMAIN-CONTAINING PROTEIN"/>
    <property type="match status" value="1"/>
</dbReference>
<gene>
    <name evidence="5" type="primary">LOC130499451</name>
</gene>
<dbReference type="RefSeq" id="XP_056849513.1">
    <property type="nucleotide sequence ID" value="XM_056993533.1"/>
</dbReference>
<organism evidence="4 5">
    <name type="scientific">Raphanus sativus</name>
    <name type="common">Radish</name>
    <name type="synonym">Raphanus raphanistrum var. sativus</name>
    <dbReference type="NCBI Taxonomy" id="3726"/>
    <lineage>
        <taxon>Eukaryota</taxon>
        <taxon>Viridiplantae</taxon>
        <taxon>Streptophyta</taxon>
        <taxon>Embryophyta</taxon>
        <taxon>Tracheophyta</taxon>
        <taxon>Spermatophyta</taxon>
        <taxon>Magnoliopsida</taxon>
        <taxon>eudicotyledons</taxon>
        <taxon>Gunneridae</taxon>
        <taxon>Pentapetalae</taxon>
        <taxon>rosids</taxon>
        <taxon>malvids</taxon>
        <taxon>Brassicales</taxon>
        <taxon>Brassicaceae</taxon>
        <taxon>Brassiceae</taxon>
        <taxon>Raphanus</taxon>
    </lineage>
</organism>
<reference evidence="4" key="1">
    <citation type="journal article" date="2019" name="Database">
        <title>The radish genome database (RadishGD): an integrated information resource for radish genomics.</title>
        <authorList>
            <person name="Yu H.J."/>
            <person name="Baek S."/>
            <person name="Lee Y.J."/>
            <person name="Cho A."/>
            <person name="Mun J.H."/>
        </authorList>
    </citation>
    <scope>NUCLEOTIDE SEQUENCE [LARGE SCALE GENOMIC DNA]</scope>
    <source>
        <strain evidence="4">cv. WK10039</strain>
    </source>
</reference>
<name>A0A9W3CDE9_RAPSA</name>
<reference evidence="5" key="2">
    <citation type="submission" date="2025-08" db="UniProtKB">
        <authorList>
            <consortium name="RefSeq"/>
        </authorList>
    </citation>
    <scope>IDENTIFICATION</scope>
    <source>
        <tissue evidence="5">Leaf</tissue>
    </source>
</reference>
<dbReference type="AlphaFoldDB" id="A0A9W3CDE9"/>
<keyword evidence="1" id="KW-0862">Zinc</keyword>
<evidence type="ECO:0000256" key="1">
    <source>
        <dbReference type="PROSITE-ProRule" id="PRU00047"/>
    </source>
</evidence>
<evidence type="ECO:0000259" key="3">
    <source>
        <dbReference type="PROSITE" id="PS50158"/>
    </source>
</evidence>
<protein>
    <submittedName>
        <fullName evidence="5">Uncharacterized protein LOC130499451</fullName>
    </submittedName>
</protein>
<evidence type="ECO:0000313" key="4">
    <source>
        <dbReference type="Proteomes" id="UP000504610"/>
    </source>
</evidence>